<dbReference type="InterPro" id="IPR052030">
    <property type="entry name" value="Peptidase_M20/M20A_hydrolases"/>
</dbReference>
<dbReference type="InterPro" id="IPR017439">
    <property type="entry name" value="Amidohydrolase"/>
</dbReference>
<dbReference type="GO" id="GO:0016805">
    <property type="term" value="F:dipeptidase activity"/>
    <property type="evidence" value="ECO:0007669"/>
    <property type="project" value="InterPro"/>
</dbReference>
<dbReference type="Gene3D" id="3.40.630.10">
    <property type="entry name" value="Zn peptidases"/>
    <property type="match status" value="1"/>
</dbReference>
<dbReference type="NCBIfam" id="TIGR01891">
    <property type="entry name" value="amidohydrolases"/>
    <property type="match status" value="1"/>
</dbReference>
<evidence type="ECO:0000313" key="3">
    <source>
        <dbReference type="EMBL" id="GGM66487.1"/>
    </source>
</evidence>
<dbReference type="AlphaFoldDB" id="A0AA37BPS1"/>
<dbReference type="PIRSF" id="PIRSF037226">
    <property type="entry name" value="Amidohydrolase_ACY1L2_prd"/>
    <property type="match status" value="1"/>
</dbReference>
<proteinExistence type="inferred from homology"/>
<feature type="domain" description="Peptidase M20 dimerisation" evidence="2">
    <location>
        <begin position="158"/>
        <end position="238"/>
    </location>
</feature>
<dbReference type="PANTHER" id="PTHR30575:SF3">
    <property type="entry name" value="PEPTIDASE M20 DIMERISATION DOMAIN-CONTAINING PROTEIN"/>
    <property type="match status" value="1"/>
</dbReference>
<gene>
    <name evidence="3" type="ORF">GCM10007108_00850</name>
</gene>
<dbReference type="GO" id="GO:0071713">
    <property type="term" value="F:para-aminobenzoyl-glutamate hydrolase activity"/>
    <property type="evidence" value="ECO:0007669"/>
    <property type="project" value="TreeGrafter"/>
</dbReference>
<dbReference type="Pfam" id="PF07687">
    <property type="entry name" value="M20_dimer"/>
    <property type="match status" value="1"/>
</dbReference>
<comment type="caution">
    <text evidence="3">The sequence shown here is derived from an EMBL/GenBank/DDBJ whole genome shotgun (WGS) entry which is preliminary data.</text>
</comment>
<dbReference type="InterPro" id="IPR036264">
    <property type="entry name" value="Bact_exopeptidase_dim_dom"/>
</dbReference>
<evidence type="ECO:0000256" key="1">
    <source>
        <dbReference type="PIRNR" id="PIRNR037226"/>
    </source>
</evidence>
<dbReference type="Proteomes" id="UP000632195">
    <property type="component" value="Unassembled WGS sequence"/>
</dbReference>
<dbReference type="CDD" id="cd03887">
    <property type="entry name" value="M20_Acy1L2"/>
    <property type="match status" value="1"/>
</dbReference>
<name>A0AA37BPS1_9ARCH</name>
<protein>
    <recommendedName>
        <fullName evidence="1">Peptidase M20 domain-containing protein 2</fullName>
    </recommendedName>
</protein>
<organism evidence="3 4">
    <name type="scientific">Thermogymnomonas acidicola</name>
    <dbReference type="NCBI Taxonomy" id="399579"/>
    <lineage>
        <taxon>Archaea</taxon>
        <taxon>Methanobacteriati</taxon>
        <taxon>Thermoplasmatota</taxon>
        <taxon>Thermoplasmata</taxon>
        <taxon>Thermoplasmatales</taxon>
        <taxon>Thermogymnomonas</taxon>
    </lineage>
</organism>
<accession>A0AA37BPS1</accession>
<keyword evidence="4" id="KW-1185">Reference proteome</keyword>
<dbReference type="GO" id="GO:0046657">
    <property type="term" value="P:folic acid catabolic process"/>
    <property type="evidence" value="ECO:0007669"/>
    <property type="project" value="TreeGrafter"/>
</dbReference>
<evidence type="ECO:0000259" key="2">
    <source>
        <dbReference type="Pfam" id="PF07687"/>
    </source>
</evidence>
<dbReference type="EMBL" id="BMNY01000001">
    <property type="protein sequence ID" value="GGM66487.1"/>
    <property type="molecule type" value="Genomic_DNA"/>
</dbReference>
<dbReference type="GO" id="GO:0005737">
    <property type="term" value="C:cytoplasm"/>
    <property type="evidence" value="ECO:0007669"/>
    <property type="project" value="TreeGrafter"/>
</dbReference>
<dbReference type="SUPFAM" id="SSF55031">
    <property type="entry name" value="Bacterial exopeptidase dimerisation domain"/>
    <property type="match status" value="1"/>
</dbReference>
<dbReference type="RefSeq" id="WP_188679365.1">
    <property type="nucleotide sequence ID" value="NZ_BMNY01000001.1"/>
</dbReference>
<comment type="similarity">
    <text evidence="1">Belongs to the peptidase M20A family.</text>
</comment>
<dbReference type="Gene3D" id="3.30.70.360">
    <property type="match status" value="1"/>
</dbReference>
<dbReference type="PANTHER" id="PTHR30575">
    <property type="entry name" value="PEPTIDASE M20"/>
    <property type="match status" value="1"/>
</dbReference>
<dbReference type="SUPFAM" id="SSF53187">
    <property type="entry name" value="Zn-dependent exopeptidases"/>
    <property type="match status" value="1"/>
</dbReference>
<evidence type="ECO:0000313" key="4">
    <source>
        <dbReference type="Proteomes" id="UP000632195"/>
    </source>
</evidence>
<reference evidence="3" key="1">
    <citation type="journal article" date="2014" name="Int. J. Syst. Evol. Microbiol.">
        <title>Complete genome sequence of Corynebacterium casei LMG S-19264T (=DSM 44701T), isolated from a smear-ripened cheese.</title>
        <authorList>
            <consortium name="US DOE Joint Genome Institute (JGI-PGF)"/>
            <person name="Walter F."/>
            <person name="Albersmeier A."/>
            <person name="Kalinowski J."/>
            <person name="Ruckert C."/>
        </authorList>
    </citation>
    <scope>NUCLEOTIDE SEQUENCE</scope>
    <source>
        <strain evidence="3">JCM 13583</strain>
    </source>
</reference>
<dbReference type="InterPro" id="IPR011650">
    <property type="entry name" value="Peptidase_M20_dimer"/>
</dbReference>
<reference evidence="3" key="2">
    <citation type="submission" date="2022-09" db="EMBL/GenBank/DDBJ databases">
        <authorList>
            <person name="Sun Q."/>
            <person name="Ohkuma M."/>
        </authorList>
    </citation>
    <scope>NUCLEOTIDE SEQUENCE</scope>
    <source>
        <strain evidence="3">JCM 13583</strain>
    </source>
</reference>
<dbReference type="InterPro" id="IPR017144">
    <property type="entry name" value="Xaa-Arg_dipeptidase"/>
</dbReference>
<sequence length="383" mass="41763">MNPRLSDEVVDLSEKIYRYAELGSEEFRSVKAITEMLSRYGFRVEAPYKEIETAFHAVKGQGKVAVGFLCEYDALPNGHSCGHNLIAAWSVGAAIMLAEAASDVRVEVFGTPSEEGIGKYAGGKVLLAKRGAFTTVDFMVGMHPSDEWCVGTTALSDITYRFTFRGRSAHGAASPEAGNNALDAAVSSYVGINSLRGASRPSNNLVVGMVFREGGRATNVIPDRAVLDVEIRSTSAPFLRTFGERVKKLVEGIASAYGCTVDGEEITPLYESYLNNSVINRVLRKYLEALGYTVREVDEGEVPSGSTDEANVSRIVPTGHIDVGIAPLGTPGHSDDFRDYSDPRKSRKALMDSIEATVRACLEIVSRRELIDEIKEEFRRRSE</sequence>